<evidence type="ECO:0000313" key="2">
    <source>
        <dbReference type="Proteomes" id="UP000264002"/>
    </source>
</evidence>
<dbReference type="EMBL" id="QUWK01000005">
    <property type="protein sequence ID" value="RFU95126.1"/>
    <property type="molecule type" value="Genomic_DNA"/>
</dbReference>
<dbReference type="Proteomes" id="UP000264002">
    <property type="component" value="Unassembled WGS sequence"/>
</dbReference>
<proteinExistence type="predicted"/>
<sequence>MLSPLLGDFALPFGMLILYVNTHDMQSWPSTWVDYSNFINRKGSLWNHLYPGGIGNKQMNFRLAIGDLYTGSSNGWPTSAVVSASGSLGSIRGECHPSHAPHLRRRGTG</sequence>
<name>A0A372MII0_9SPIR</name>
<reference evidence="2" key="1">
    <citation type="submission" date="2018-08" db="EMBL/GenBank/DDBJ databases">
        <authorList>
            <person name="Grouzdev D.S."/>
            <person name="Krutkina M.S."/>
        </authorList>
    </citation>
    <scope>NUCLEOTIDE SEQUENCE [LARGE SCALE GENOMIC DNA]</scope>
    <source>
        <strain evidence="2">4-11</strain>
    </source>
</reference>
<reference evidence="1 2" key="2">
    <citation type="submission" date="2018-09" db="EMBL/GenBank/DDBJ databases">
        <title>Genome of Sphaerochaeta halotolerans strain 4-11.</title>
        <authorList>
            <person name="Nazina T.N."/>
            <person name="Sokolova D.S."/>
        </authorList>
    </citation>
    <scope>NUCLEOTIDE SEQUENCE [LARGE SCALE GENOMIC DNA]</scope>
    <source>
        <strain evidence="1 2">4-11</strain>
    </source>
</reference>
<keyword evidence="2" id="KW-1185">Reference proteome</keyword>
<organism evidence="1 2">
    <name type="scientific">Sphaerochaeta halotolerans</name>
    <dbReference type="NCBI Taxonomy" id="2293840"/>
    <lineage>
        <taxon>Bacteria</taxon>
        <taxon>Pseudomonadati</taxon>
        <taxon>Spirochaetota</taxon>
        <taxon>Spirochaetia</taxon>
        <taxon>Spirochaetales</taxon>
        <taxon>Sphaerochaetaceae</taxon>
        <taxon>Sphaerochaeta</taxon>
    </lineage>
</organism>
<evidence type="ECO:0000313" key="1">
    <source>
        <dbReference type="EMBL" id="RFU95126.1"/>
    </source>
</evidence>
<accession>A0A372MII0</accession>
<gene>
    <name evidence="1" type="ORF">DYP60_05735</name>
</gene>
<protein>
    <submittedName>
        <fullName evidence="1">Uncharacterized protein</fullName>
    </submittedName>
</protein>
<dbReference type="AlphaFoldDB" id="A0A372MII0"/>
<comment type="caution">
    <text evidence="1">The sequence shown here is derived from an EMBL/GenBank/DDBJ whole genome shotgun (WGS) entry which is preliminary data.</text>
</comment>